<keyword evidence="4" id="KW-0732">Signal</keyword>
<keyword evidence="3" id="KW-0175">Coiled coil</keyword>
<evidence type="ECO:0000313" key="7">
    <source>
        <dbReference type="Proteomes" id="UP000214646"/>
    </source>
</evidence>
<dbReference type="OrthoDB" id="276664at2"/>
<dbReference type="Proteomes" id="UP000214646">
    <property type="component" value="Unassembled WGS sequence"/>
</dbReference>
<gene>
    <name evidence="6" type="ORF">FRUB_06831</name>
</gene>
<evidence type="ECO:0000256" key="3">
    <source>
        <dbReference type="SAM" id="Coils"/>
    </source>
</evidence>
<dbReference type="EMBL" id="NIDE01000014">
    <property type="protein sequence ID" value="OWK37711.1"/>
    <property type="molecule type" value="Genomic_DNA"/>
</dbReference>
<protein>
    <submittedName>
        <fullName evidence="6">HflK protein</fullName>
    </submittedName>
</protein>
<organism evidence="6 7">
    <name type="scientific">Fimbriiglobus ruber</name>
    <dbReference type="NCBI Taxonomy" id="1908690"/>
    <lineage>
        <taxon>Bacteria</taxon>
        <taxon>Pseudomonadati</taxon>
        <taxon>Planctomycetota</taxon>
        <taxon>Planctomycetia</taxon>
        <taxon>Gemmatales</taxon>
        <taxon>Gemmataceae</taxon>
        <taxon>Fimbriiglobus</taxon>
    </lineage>
</organism>
<accession>A0A225D828</accession>
<dbReference type="SMART" id="SM00244">
    <property type="entry name" value="PHB"/>
    <property type="match status" value="1"/>
</dbReference>
<comment type="caution">
    <text evidence="6">The sequence shown here is derived from an EMBL/GenBank/DDBJ whole genome shotgun (WGS) entry which is preliminary data.</text>
</comment>
<evidence type="ECO:0000259" key="5">
    <source>
        <dbReference type="SMART" id="SM00244"/>
    </source>
</evidence>
<proteinExistence type="inferred from homology"/>
<dbReference type="PANTHER" id="PTHR42911">
    <property type="entry name" value="MODULATOR OF FTSH PROTEASE HFLC"/>
    <property type="match status" value="1"/>
</dbReference>
<name>A0A225D828_9BACT</name>
<feature type="domain" description="Band 7" evidence="5">
    <location>
        <begin position="18"/>
        <end position="197"/>
    </location>
</feature>
<keyword evidence="7" id="KW-1185">Reference proteome</keyword>
<dbReference type="InterPro" id="IPR036013">
    <property type="entry name" value="Band_7/SPFH_dom_sf"/>
</dbReference>
<dbReference type="GO" id="GO:0016020">
    <property type="term" value="C:membrane"/>
    <property type="evidence" value="ECO:0007669"/>
    <property type="project" value="UniProtKB-SubCell"/>
</dbReference>
<dbReference type="CDD" id="cd03404">
    <property type="entry name" value="SPFH_HflK"/>
    <property type="match status" value="1"/>
</dbReference>
<comment type="similarity">
    <text evidence="2">Belongs to the band 7/mec-2 family. HflK subfamily.</text>
</comment>
<feature type="coiled-coil region" evidence="3">
    <location>
        <begin position="211"/>
        <end position="238"/>
    </location>
</feature>
<evidence type="ECO:0000256" key="2">
    <source>
        <dbReference type="ARBA" id="ARBA00006971"/>
    </source>
</evidence>
<dbReference type="PANTHER" id="PTHR42911:SF1">
    <property type="entry name" value="MODULATOR OF FTSH PROTEASE HFLC"/>
    <property type="match status" value="1"/>
</dbReference>
<evidence type="ECO:0000256" key="1">
    <source>
        <dbReference type="ARBA" id="ARBA00004167"/>
    </source>
</evidence>
<evidence type="ECO:0000256" key="4">
    <source>
        <dbReference type="SAM" id="SignalP"/>
    </source>
</evidence>
<dbReference type="InterPro" id="IPR010201">
    <property type="entry name" value="HflK"/>
</dbReference>
<feature type="chain" id="PRO_5013030809" evidence="4">
    <location>
        <begin position="20"/>
        <end position="313"/>
    </location>
</feature>
<feature type="signal peptide" evidence="4">
    <location>
        <begin position="1"/>
        <end position="19"/>
    </location>
</feature>
<dbReference type="AlphaFoldDB" id="A0A225D828"/>
<dbReference type="InterPro" id="IPR001107">
    <property type="entry name" value="Band_7"/>
</dbReference>
<reference evidence="7" key="1">
    <citation type="submission" date="2017-06" db="EMBL/GenBank/DDBJ databases">
        <title>Genome analysis of Fimbriiglobus ruber SP5, the first member of the order Planctomycetales with confirmed chitinolytic capability.</title>
        <authorList>
            <person name="Ravin N.V."/>
            <person name="Rakitin A.L."/>
            <person name="Ivanova A.A."/>
            <person name="Beletsky A.V."/>
            <person name="Kulichevskaya I.S."/>
            <person name="Mardanov A.V."/>
            <person name="Dedysh S.N."/>
        </authorList>
    </citation>
    <scope>NUCLEOTIDE SEQUENCE [LARGE SCALE GENOMIC DNA]</scope>
    <source>
        <strain evidence="7">SP5</strain>
    </source>
</reference>
<dbReference type="SUPFAM" id="SSF117892">
    <property type="entry name" value="Band 7/SPFH domain"/>
    <property type="match status" value="1"/>
</dbReference>
<dbReference type="RefSeq" id="WP_088257573.1">
    <property type="nucleotide sequence ID" value="NZ_NIDE01000014.1"/>
</dbReference>
<sequence length="313" mass="35335">MPRYVYVLLAALAAYLATGVTQVGPDERAVVRRFGRVVARPGPGLWVGLPWEIDRVDRVQVRTVRQLEVGYSLDAIEDMPSTPPGRLLTGDQNLVDVRLVLEYAIDDRDGELENYLAHRDQTDAVLTREVEAAAGEWVGGREVDEVLLTGRAALALWVMDRVPARIDAQRLGVVVQRVSVDHLAAPPEVRDAFEAVNQAQTAIRTRENQAEQEASQRLREAEAVKFRLEQQATAYRTERLAYARADAESFLKRLEQYRRLEPSNPDLLTALWWDEMGRTLLGMKDRGRVDLLDQYIGPNGLDVTQFLPPKKKQ</sequence>
<comment type="subcellular location">
    <subcellularLocation>
        <location evidence="1">Membrane</location>
        <topology evidence="1">Single-pass membrane protein</topology>
    </subcellularLocation>
</comment>
<dbReference type="Gene3D" id="3.30.479.30">
    <property type="entry name" value="Band 7 domain"/>
    <property type="match status" value="1"/>
</dbReference>
<evidence type="ECO:0000313" key="6">
    <source>
        <dbReference type="EMBL" id="OWK37711.1"/>
    </source>
</evidence>
<dbReference type="Pfam" id="PF01145">
    <property type="entry name" value="Band_7"/>
    <property type="match status" value="1"/>
</dbReference>